<accession>A0A811K3F0</accession>
<evidence type="ECO:0000256" key="6">
    <source>
        <dbReference type="SAM" id="SignalP"/>
    </source>
</evidence>
<dbReference type="Pfam" id="PF01060">
    <property type="entry name" value="TTR-52"/>
    <property type="match status" value="1"/>
</dbReference>
<dbReference type="PANTHER" id="PTHR21700">
    <property type="entry name" value="TRANSTHYRETIN-LIKE FAMILY PROTEIN-RELATED"/>
    <property type="match status" value="1"/>
</dbReference>
<keyword evidence="8" id="KW-1185">Reference proteome</keyword>
<comment type="subcellular location">
    <subcellularLocation>
        <location evidence="1">Secreted</location>
    </subcellularLocation>
</comment>
<evidence type="ECO:0000256" key="2">
    <source>
        <dbReference type="ARBA" id="ARBA00010112"/>
    </source>
</evidence>
<dbReference type="GO" id="GO:0005576">
    <property type="term" value="C:extracellular region"/>
    <property type="evidence" value="ECO:0007669"/>
    <property type="project" value="UniProtKB-SubCell"/>
</dbReference>
<reference evidence="7" key="1">
    <citation type="submission" date="2020-09" db="EMBL/GenBank/DDBJ databases">
        <authorList>
            <person name="Kikuchi T."/>
        </authorList>
    </citation>
    <scope>NUCLEOTIDE SEQUENCE</scope>
    <source>
        <strain evidence="7">SH1</strain>
    </source>
</reference>
<keyword evidence="4 6" id="KW-0732">Signal</keyword>
<dbReference type="Proteomes" id="UP000783686">
    <property type="component" value="Unassembled WGS sequence"/>
</dbReference>
<dbReference type="InterPro" id="IPR001534">
    <property type="entry name" value="Transthyretin-like"/>
</dbReference>
<evidence type="ECO:0000313" key="8">
    <source>
        <dbReference type="Proteomes" id="UP000614601"/>
    </source>
</evidence>
<evidence type="ECO:0000256" key="3">
    <source>
        <dbReference type="ARBA" id="ARBA00022525"/>
    </source>
</evidence>
<dbReference type="InterPro" id="IPR038479">
    <property type="entry name" value="Transthyretin-like_sf"/>
</dbReference>
<dbReference type="AlphaFoldDB" id="A0A811K3F0"/>
<keyword evidence="3" id="KW-0964">Secreted</keyword>
<evidence type="ECO:0000256" key="1">
    <source>
        <dbReference type="ARBA" id="ARBA00004613"/>
    </source>
</evidence>
<evidence type="ECO:0000256" key="4">
    <source>
        <dbReference type="ARBA" id="ARBA00022729"/>
    </source>
</evidence>
<gene>
    <name evidence="7" type="ORF">BOKJ2_LOCUS3203</name>
</gene>
<dbReference type="Proteomes" id="UP000614601">
    <property type="component" value="Unassembled WGS sequence"/>
</dbReference>
<protein>
    <submittedName>
        <fullName evidence="7">Uncharacterized protein</fullName>
    </submittedName>
</protein>
<feature type="chain" id="PRO_5035681434" evidence="6">
    <location>
        <begin position="17"/>
        <end position="162"/>
    </location>
</feature>
<proteinExistence type="inferred from homology"/>
<feature type="region of interest" description="Disordered" evidence="5">
    <location>
        <begin position="121"/>
        <end position="141"/>
    </location>
</feature>
<evidence type="ECO:0000256" key="5">
    <source>
        <dbReference type="SAM" id="MobiDB-lite"/>
    </source>
</evidence>
<feature type="signal peptide" evidence="6">
    <location>
        <begin position="1"/>
        <end position="16"/>
    </location>
</feature>
<organism evidence="7 8">
    <name type="scientific">Bursaphelenchus okinawaensis</name>
    <dbReference type="NCBI Taxonomy" id="465554"/>
    <lineage>
        <taxon>Eukaryota</taxon>
        <taxon>Metazoa</taxon>
        <taxon>Ecdysozoa</taxon>
        <taxon>Nematoda</taxon>
        <taxon>Chromadorea</taxon>
        <taxon>Rhabditida</taxon>
        <taxon>Tylenchina</taxon>
        <taxon>Tylenchomorpha</taxon>
        <taxon>Aphelenchoidea</taxon>
        <taxon>Aphelenchoididae</taxon>
        <taxon>Bursaphelenchus</taxon>
    </lineage>
</organism>
<dbReference type="GO" id="GO:0009986">
    <property type="term" value="C:cell surface"/>
    <property type="evidence" value="ECO:0007669"/>
    <property type="project" value="InterPro"/>
</dbReference>
<comment type="caution">
    <text evidence="7">The sequence shown here is derived from an EMBL/GenBank/DDBJ whole genome shotgun (WGS) entry which is preliminary data.</text>
</comment>
<sequence>MKSVVLLLLLFNRVNSFFHYNEDSGEAQFGGKLVCEFMDFVELPIVKMKLWESDMGRGTPIDPDDMLREIDVPVSGEFDITGFETEWLGTKFYIEIRHMCDGTCRRLDIYEDQMTDEIELGSRGEEDTGCNTKPWGDKDNGFKRKLLANRRRIRQMKEEEEQ</sequence>
<dbReference type="Gene3D" id="2.60.40.3330">
    <property type="match status" value="1"/>
</dbReference>
<dbReference type="EMBL" id="CAJFDH010000002">
    <property type="protein sequence ID" value="CAD5210456.1"/>
    <property type="molecule type" value="Genomic_DNA"/>
</dbReference>
<evidence type="ECO:0000313" key="7">
    <source>
        <dbReference type="EMBL" id="CAD5210456.1"/>
    </source>
</evidence>
<name>A0A811K3F0_9BILA</name>
<comment type="similarity">
    <text evidence="2">Belongs to the nematode transthyretin-like family.</text>
</comment>
<dbReference type="EMBL" id="CAJFCW020000002">
    <property type="protein sequence ID" value="CAG9091398.1"/>
    <property type="molecule type" value="Genomic_DNA"/>
</dbReference>